<reference evidence="1" key="1">
    <citation type="submission" date="2019-08" db="EMBL/GenBank/DDBJ databases">
        <authorList>
            <person name="Kucharzyk K."/>
            <person name="Murdoch R.W."/>
            <person name="Higgins S."/>
            <person name="Loffler F."/>
        </authorList>
    </citation>
    <scope>NUCLEOTIDE SEQUENCE</scope>
</reference>
<dbReference type="AlphaFoldDB" id="A0A645C7N7"/>
<gene>
    <name evidence="1" type="ORF">SDC9_120607</name>
</gene>
<name>A0A645C7N7_9ZZZZ</name>
<accession>A0A645C7N7</accession>
<comment type="caution">
    <text evidence="1">The sequence shown here is derived from an EMBL/GenBank/DDBJ whole genome shotgun (WGS) entry which is preliminary data.</text>
</comment>
<protein>
    <submittedName>
        <fullName evidence="1">Uncharacterized protein</fullName>
    </submittedName>
</protein>
<organism evidence="1">
    <name type="scientific">bioreactor metagenome</name>
    <dbReference type="NCBI Taxonomy" id="1076179"/>
    <lineage>
        <taxon>unclassified sequences</taxon>
        <taxon>metagenomes</taxon>
        <taxon>ecological metagenomes</taxon>
    </lineage>
</organism>
<sequence length="94" mass="10807">MKPSQNSRLVSVLSRGFQARVIGKKRWYAVCADRAVTDIPTDRCRVANLRAADLIGGKRKRGHMFLNDFIVMDFVKRRPRTNCDISVWPHHNAL</sequence>
<dbReference type="EMBL" id="VSSQ01025479">
    <property type="protein sequence ID" value="MPM73625.1"/>
    <property type="molecule type" value="Genomic_DNA"/>
</dbReference>
<evidence type="ECO:0000313" key="1">
    <source>
        <dbReference type="EMBL" id="MPM73625.1"/>
    </source>
</evidence>
<proteinExistence type="predicted"/>